<dbReference type="EMBL" id="RCZG01000003">
    <property type="protein sequence ID" value="TPG34937.1"/>
    <property type="molecule type" value="Genomic_DNA"/>
</dbReference>
<dbReference type="NCBIfam" id="TIGR01726">
    <property type="entry name" value="HEQRo_perm_3TM"/>
    <property type="match status" value="1"/>
</dbReference>
<proteinExistence type="inferred from homology"/>
<dbReference type="OrthoDB" id="92598at2"/>
<feature type="transmembrane region" description="Helical" evidence="8">
    <location>
        <begin position="32"/>
        <end position="53"/>
    </location>
</feature>
<dbReference type="Pfam" id="PF00528">
    <property type="entry name" value="BPD_transp_1"/>
    <property type="match status" value="1"/>
</dbReference>
<name>A0A502EBZ3_9MYCO</name>
<evidence type="ECO:0000313" key="11">
    <source>
        <dbReference type="EMBL" id="TPG34937.1"/>
    </source>
</evidence>
<dbReference type="GO" id="GO:0006865">
    <property type="term" value="P:amino acid transport"/>
    <property type="evidence" value="ECO:0007669"/>
    <property type="project" value="UniProtKB-KW"/>
</dbReference>
<dbReference type="InterPro" id="IPR043429">
    <property type="entry name" value="ArtM/GltK/GlnP/TcyL/YhdX-like"/>
</dbReference>
<keyword evidence="2 8" id="KW-0813">Transport</keyword>
<evidence type="ECO:0000313" key="12">
    <source>
        <dbReference type="Proteomes" id="UP000320095"/>
    </source>
</evidence>
<dbReference type="AlphaFoldDB" id="A0A502EBZ3"/>
<comment type="caution">
    <text evidence="11">The sequence shown here is derived from an EMBL/GenBank/DDBJ whole genome shotgun (WGS) entry which is preliminary data.</text>
</comment>
<organism evidence="11 12">
    <name type="scientific">Mycolicibacterium hodleri</name>
    <dbReference type="NCBI Taxonomy" id="49897"/>
    <lineage>
        <taxon>Bacteria</taxon>
        <taxon>Bacillati</taxon>
        <taxon>Actinomycetota</taxon>
        <taxon>Actinomycetes</taxon>
        <taxon>Mycobacteriales</taxon>
        <taxon>Mycobacteriaceae</taxon>
        <taxon>Mycolicibacterium</taxon>
    </lineage>
</organism>
<dbReference type="RefSeq" id="WP_140689661.1">
    <property type="nucleotide sequence ID" value="NZ_RCZG01000003.1"/>
</dbReference>
<dbReference type="PROSITE" id="PS50928">
    <property type="entry name" value="ABC_TM1"/>
    <property type="match status" value="1"/>
</dbReference>
<accession>A0A502EBZ3</accession>
<keyword evidence="3" id="KW-1003">Cell membrane</keyword>
<feature type="transmembrane region" description="Helical" evidence="8">
    <location>
        <begin position="113"/>
        <end position="137"/>
    </location>
</feature>
<evidence type="ECO:0000256" key="1">
    <source>
        <dbReference type="ARBA" id="ARBA00004651"/>
    </source>
</evidence>
<dbReference type="FunFam" id="1.10.3720.10:FF:000006">
    <property type="entry name" value="Glutamate/aspartate ABC transporter, permease protein GltK"/>
    <property type="match status" value="1"/>
</dbReference>
<dbReference type="InterPro" id="IPR035906">
    <property type="entry name" value="MetI-like_sf"/>
</dbReference>
<dbReference type="GO" id="GO:0022857">
    <property type="term" value="F:transmembrane transporter activity"/>
    <property type="evidence" value="ECO:0007669"/>
    <property type="project" value="InterPro"/>
</dbReference>
<dbReference type="Gene3D" id="1.10.3720.10">
    <property type="entry name" value="MetI-like"/>
    <property type="match status" value="1"/>
</dbReference>
<evidence type="ECO:0000259" key="10">
    <source>
        <dbReference type="PROSITE" id="PS50928"/>
    </source>
</evidence>
<keyword evidence="6 8" id="KW-1133">Transmembrane helix</keyword>
<dbReference type="InterPro" id="IPR010065">
    <property type="entry name" value="AA_ABC_transptr_permease_3TM"/>
</dbReference>
<evidence type="ECO:0000256" key="5">
    <source>
        <dbReference type="ARBA" id="ARBA00022970"/>
    </source>
</evidence>
<comment type="similarity">
    <text evidence="8">Belongs to the binding-protein-dependent transport system permease family.</text>
</comment>
<feature type="transmembrane region" description="Helical" evidence="8">
    <location>
        <begin position="260"/>
        <end position="285"/>
    </location>
</feature>
<evidence type="ECO:0000256" key="3">
    <source>
        <dbReference type="ARBA" id="ARBA00022475"/>
    </source>
</evidence>
<keyword evidence="7 8" id="KW-0472">Membrane</keyword>
<sequence length="322" mass="34809">MDIAARIPPEHSTTTSRPRPEPLEAVPTRHPLRWLGAAVVLLAAVSVVTSLATNDNLKWSVVGDYLFSQLVFQGLWTTVWLTVVAMIVGIAGGVVLAVLRLSDNPILSGLAGLFVWVFRGTPLLVQIIFWGYLGALYPQLIFGIPFTDITFFSASTSTIVTGSVAALLALGLNEMAYPSEIVRAGILAVDDGQTEAAHSLGMTPAATTRRIVLPQAMRVIVPPMGNETITMLKSTALVSVISGHDLLTNLQNVYSQNFQVIPLLIVASVWYLALTSLLSIPQAWLERRYSRGSRLPTNDGPFARLTGFRFNRPSTAEQGAQS</sequence>
<evidence type="ECO:0000256" key="6">
    <source>
        <dbReference type="ARBA" id="ARBA00022989"/>
    </source>
</evidence>
<keyword evidence="4 8" id="KW-0812">Transmembrane</keyword>
<evidence type="ECO:0000256" key="4">
    <source>
        <dbReference type="ARBA" id="ARBA00022692"/>
    </source>
</evidence>
<gene>
    <name evidence="11" type="ORF">EAH80_08955</name>
</gene>
<reference evidence="11 12" key="1">
    <citation type="journal article" date="2019" name="Environ. Microbiol.">
        <title>Species interactions and distinct microbial communities in high Arctic permafrost affected cryosols are associated with the CH4 and CO2 gas fluxes.</title>
        <authorList>
            <person name="Altshuler I."/>
            <person name="Hamel J."/>
            <person name="Turney S."/>
            <person name="Magnuson E."/>
            <person name="Levesque R."/>
            <person name="Greer C."/>
            <person name="Whyte L.G."/>
        </authorList>
    </citation>
    <scope>NUCLEOTIDE SEQUENCE [LARGE SCALE GENOMIC DNA]</scope>
    <source>
        <strain evidence="11 12">S5.20</strain>
    </source>
</reference>
<evidence type="ECO:0000256" key="7">
    <source>
        <dbReference type="ARBA" id="ARBA00023136"/>
    </source>
</evidence>
<dbReference type="InterPro" id="IPR000515">
    <property type="entry name" value="MetI-like"/>
</dbReference>
<protein>
    <submittedName>
        <fullName evidence="11">Amino acid ABC transporter permease</fullName>
    </submittedName>
</protein>
<feature type="transmembrane region" description="Helical" evidence="8">
    <location>
        <begin position="74"/>
        <end position="101"/>
    </location>
</feature>
<dbReference type="PANTHER" id="PTHR30614:SF0">
    <property type="entry name" value="L-CYSTINE TRANSPORT SYSTEM PERMEASE PROTEIN TCYL"/>
    <property type="match status" value="1"/>
</dbReference>
<feature type="domain" description="ABC transmembrane type-1" evidence="10">
    <location>
        <begin position="75"/>
        <end position="282"/>
    </location>
</feature>
<dbReference type="GO" id="GO:0043190">
    <property type="term" value="C:ATP-binding cassette (ABC) transporter complex"/>
    <property type="evidence" value="ECO:0007669"/>
    <property type="project" value="InterPro"/>
</dbReference>
<comment type="subcellular location">
    <subcellularLocation>
        <location evidence="1 8">Cell membrane</location>
        <topology evidence="1 8">Multi-pass membrane protein</topology>
    </subcellularLocation>
</comment>
<evidence type="ECO:0000256" key="8">
    <source>
        <dbReference type="RuleBase" id="RU363032"/>
    </source>
</evidence>
<dbReference type="PANTHER" id="PTHR30614">
    <property type="entry name" value="MEMBRANE COMPONENT OF AMINO ACID ABC TRANSPORTER"/>
    <property type="match status" value="1"/>
</dbReference>
<dbReference type="SUPFAM" id="SSF161098">
    <property type="entry name" value="MetI-like"/>
    <property type="match status" value="1"/>
</dbReference>
<dbReference type="CDD" id="cd06261">
    <property type="entry name" value="TM_PBP2"/>
    <property type="match status" value="1"/>
</dbReference>
<keyword evidence="5" id="KW-0029">Amino-acid transport</keyword>
<evidence type="ECO:0000256" key="9">
    <source>
        <dbReference type="SAM" id="MobiDB-lite"/>
    </source>
</evidence>
<keyword evidence="12" id="KW-1185">Reference proteome</keyword>
<feature type="transmembrane region" description="Helical" evidence="8">
    <location>
        <begin position="149"/>
        <end position="170"/>
    </location>
</feature>
<feature type="region of interest" description="Disordered" evidence="9">
    <location>
        <begin position="1"/>
        <end position="23"/>
    </location>
</feature>
<dbReference type="Proteomes" id="UP000320095">
    <property type="component" value="Unassembled WGS sequence"/>
</dbReference>
<evidence type="ECO:0000256" key="2">
    <source>
        <dbReference type="ARBA" id="ARBA00022448"/>
    </source>
</evidence>